<dbReference type="AlphaFoldDB" id="A0A015JU13"/>
<name>A0A015JU13_RHIIW</name>
<protein>
    <submittedName>
        <fullName evidence="1">Uncharacterized protein</fullName>
    </submittedName>
</protein>
<gene>
    <name evidence="1" type="ORF">RirG_084200</name>
</gene>
<proteinExistence type="predicted"/>
<evidence type="ECO:0000313" key="2">
    <source>
        <dbReference type="Proteomes" id="UP000022910"/>
    </source>
</evidence>
<dbReference type="OrthoDB" id="2411564at2759"/>
<comment type="caution">
    <text evidence="1">The sequence shown here is derived from an EMBL/GenBank/DDBJ whole genome shotgun (WGS) entry which is preliminary data.</text>
</comment>
<sequence length="136" mass="15530">MPPSKHIRIDDDSASISSFRTNSTSSSFNLSRRSSESYYQSSISKFAVRDLNKSEIPKFHDLLIRITVSNGWSFQWVNNPSTHAFFHWLNPKLKLPDRKQLAGPILDQAIKGIEQLRKEKLNQVHEQAGITLSFDG</sequence>
<accession>A0A015JU13</accession>
<dbReference type="HOGENOM" id="CLU_1876547_0_0_1"/>
<evidence type="ECO:0000313" key="1">
    <source>
        <dbReference type="EMBL" id="EXX70805.1"/>
    </source>
</evidence>
<dbReference type="EMBL" id="JEMT01016448">
    <property type="protein sequence ID" value="EXX70805.1"/>
    <property type="molecule type" value="Genomic_DNA"/>
</dbReference>
<reference evidence="1 2" key="1">
    <citation type="submission" date="2014-02" db="EMBL/GenBank/DDBJ databases">
        <title>Single nucleus genome sequencing reveals high similarity among nuclei of an endomycorrhizal fungus.</title>
        <authorList>
            <person name="Lin K."/>
            <person name="Geurts R."/>
            <person name="Zhang Z."/>
            <person name="Limpens E."/>
            <person name="Saunders D.G."/>
            <person name="Mu D."/>
            <person name="Pang E."/>
            <person name="Cao H."/>
            <person name="Cha H."/>
            <person name="Lin T."/>
            <person name="Zhou Q."/>
            <person name="Shang Y."/>
            <person name="Li Y."/>
            <person name="Ivanov S."/>
            <person name="Sharma T."/>
            <person name="Velzen R.V."/>
            <person name="Ruijter N.D."/>
            <person name="Aanen D.K."/>
            <person name="Win J."/>
            <person name="Kamoun S."/>
            <person name="Bisseling T."/>
            <person name="Huang S."/>
        </authorList>
    </citation>
    <scope>NUCLEOTIDE SEQUENCE [LARGE SCALE GENOMIC DNA]</scope>
    <source>
        <strain evidence="2">DAOM197198w</strain>
    </source>
</reference>
<dbReference type="Proteomes" id="UP000022910">
    <property type="component" value="Unassembled WGS sequence"/>
</dbReference>
<keyword evidence="2" id="KW-1185">Reference proteome</keyword>
<organism evidence="1 2">
    <name type="scientific">Rhizophagus irregularis (strain DAOM 197198w)</name>
    <name type="common">Glomus intraradices</name>
    <dbReference type="NCBI Taxonomy" id="1432141"/>
    <lineage>
        <taxon>Eukaryota</taxon>
        <taxon>Fungi</taxon>
        <taxon>Fungi incertae sedis</taxon>
        <taxon>Mucoromycota</taxon>
        <taxon>Glomeromycotina</taxon>
        <taxon>Glomeromycetes</taxon>
        <taxon>Glomerales</taxon>
        <taxon>Glomeraceae</taxon>
        <taxon>Rhizophagus</taxon>
    </lineage>
</organism>